<gene>
    <name evidence="1" type="ORF">SISNIDRAFT_550847</name>
</gene>
<proteinExistence type="predicted"/>
<dbReference type="Proteomes" id="UP000076722">
    <property type="component" value="Unassembled WGS sequence"/>
</dbReference>
<dbReference type="OrthoDB" id="3066632at2759"/>
<dbReference type="EMBL" id="KV419413">
    <property type="protein sequence ID" value="KZS91823.1"/>
    <property type="molecule type" value="Genomic_DNA"/>
</dbReference>
<reference evidence="1 2" key="1">
    <citation type="journal article" date="2016" name="Mol. Biol. Evol.">
        <title>Comparative Genomics of Early-Diverging Mushroom-Forming Fungi Provides Insights into the Origins of Lignocellulose Decay Capabilities.</title>
        <authorList>
            <person name="Nagy L.G."/>
            <person name="Riley R."/>
            <person name="Tritt A."/>
            <person name="Adam C."/>
            <person name="Daum C."/>
            <person name="Floudas D."/>
            <person name="Sun H."/>
            <person name="Yadav J.S."/>
            <person name="Pangilinan J."/>
            <person name="Larsson K.H."/>
            <person name="Matsuura K."/>
            <person name="Barry K."/>
            <person name="Labutti K."/>
            <person name="Kuo R."/>
            <person name="Ohm R.A."/>
            <person name="Bhattacharya S.S."/>
            <person name="Shirouzu T."/>
            <person name="Yoshinaga Y."/>
            <person name="Martin F.M."/>
            <person name="Grigoriev I.V."/>
            <person name="Hibbett D.S."/>
        </authorList>
    </citation>
    <scope>NUCLEOTIDE SEQUENCE [LARGE SCALE GENOMIC DNA]</scope>
    <source>
        <strain evidence="1 2">HHB9708</strain>
    </source>
</reference>
<sequence>MSTLDIESASALESYVNDHALPDDGGYLLLEQPIGITVPFKWELFPFRIIGSYNIGTLSITADAEVFVPIKGWTPIYHFAGSLTEGVSAHIDTPIAKGTVTLKVEEWNGAKWFTVIVKLWIIGGINIDKTIHVFKIPPIHSQEEEEAVANAVALGNPDLNTQWLEHLHLFSKLVLENGGAAGAPLIAATA</sequence>
<organism evidence="1 2">
    <name type="scientific">Sistotremastrum niveocremeum HHB9708</name>
    <dbReference type="NCBI Taxonomy" id="1314777"/>
    <lineage>
        <taxon>Eukaryota</taxon>
        <taxon>Fungi</taxon>
        <taxon>Dikarya</taxon>
        <taxon>Basidiomycota</taxon>
        <taxon>Agaricomycotina</taxon>
        <taxon>Agaricomycetes</taxon>
        <taxon>Sistotremastrales</taxon>
        <taxon>Sistotremastraceae</taxon>
        <taxon>Sertulicium</taxon>
        <taxon>Sertulicium niveocremeum</taxon>
    </lineage>
</organism>
<name>A0A164SUQ5_9AGAM</name>
<evidence type="ECO:0000313" key="2">
    <source>
        <dbReference type="Proteomes" id="UP000076722"/>
    </source>
</evidence>
<keyword evidence="2" id="KW-1185">Reference proteome</keyword>
<protein>
    <submittedName>
        <fullName evidence="1">Uncharacterized protein</fullName>
    </submittedName>
</protein>
<dbReference type="AlphaFoldDB" id="A0A164SUQ5"/>
<evidence type="ECO:0000313" key="1">
    <source>
        <dbReference type="EMBL" id="KZS91823.1"/>
    </source>
</evidence>
<accession>A0A164SUQ5</accession>